<name>A0ABV0Z5F4_9TELE</name>
<dbReference type="Proteomes" id="UP001469553">
    <property type="component" value="Unassembled WGS sequence"/>
</dbReference>
<evidence type="ECO:0000313" key="1">
    <source>
        <dbReference type="EMBL" id="MEQ2300841.1"/>
    </source>
</evidence>
<reference evidence="1 2" key="1">
    <citation type="submission" date="2021-06" db="EMBL/GenBank/DDBJ databases">
        <authorList>
            <person name="Palmer J.M."/>
        </authorList>
    </citation>
    <scope>NUCLEOTIDE SEQUENCE [LARGE SCALE GENOMIC DNA]</scope>
    <source>
        <strain evidence="1 2">AS_MEX2019</strain>
        <tissue evidence="1">Muscle</tissue>
    </source>
</reference>
<accession>A0ABV0Z5F4</accession>
<organism evidence="1 2">
    <name type="scientific">Ameca splendens</name>
    <dbReference type="NCBI Taxonomy" id="208324"/>
    <lineage>
        <taxon>Eukaryota</taxon>
        <taxon>Metazoa</taxon>
        <taxon>Chordata</taxon>
        <taxon>Craniata</taxon>
        <taxon>Vertebrata</taxon>
        <taxon>Euteleostomi</taxon>
        <taxon>Actinopterygii</taxon>
        <taxon>Neopterygii</taxon>
        <taxon>Teleostei</taxon>
        <taxon>Neoteleostei</taxon>
        <taxon>Acanthomorphata</taxon>
        <taxon>Ovalentaria</taxon>
        <taxon>Atherinomorphae</taxon>
        <taxon>Cyprinodontiformes</taxon>
        <taxon>Goodeidae</taxon>
        <taxon>Ameca</taxon>
    </lineage>
</organism>
<sequence length="144" mass="15882">MHWENMRTPCRNPRPGVELAACRGLDPWTLLGLCLRSDMCRGLGSLGPWLDLQGLWARRCSSLGLLHCGCWVVPLRLSPAPLWEVGHVLSFLAGSSHSLPLIKSSFATFLQRELVVVDSSGELISCLLFTPEISCYAALHQVVQ</sequence>
<protein>
    <submittedName>
        <fullName evidence="1">Uncharacterized protein</fullName>
    </submittedName>
</protein>
<gene>
    <name evidence="1" type="ORF">AMECASPLE_029973</name>
</gene>
<proteinExistence type="predicted"/>
<keyword evidence="2" id="KW-1185">Reference proteome</keyword>
<comment type="caution">
    <text evidence="1">The sequence shown here is derived from an EMBL/GenBank/DDBJ whole genome shotgun (WGS) entry which is preliminary data.</text>
</comment>
<dbReference type="EMBL" id="JAHRIP010050530">
    <property type="protein sequence ID" value="MEQ2300841.1"/>
    <property type="molecule type" value="Genomic_DNA"/>
</dbReference>
<evidence type="ECO:0000313" key="2">
    <source>
        <dbReference type="Proteomes" id="UP001469553"/>
    </source>
</evidence>